<keyword evidence="2" id="KW-0813">Transport</keyword>
<dbReference type="InterPro" id="IPR003439">
    <property type="entry name" value="ABC_transporter-like_ATP-bd"/>
</dbReference>
<evidence type="ECO:0000313" key="9">
    <source>
        <dbReference type="Proteomes" id="UP000187323"/>
    </source>
</evidence>
<evidence type="ECO:0000256" key="4">
    <source>
        <dbReference type="ARBA" id="ARBA00022840"/>
    </source>
</evidence>
<dbReference type="SUPFAM" id="SSF52540">
    <property type="entry name" value="P-loop containing nucleoside triphosphate hydrolases"/>
    <property type="match status" value="1"/>
</dbReference>
<feature type="domain" description="ABC transporter" evidence="5">
    <location>
        <begin position="8"/>
        <end position="236"/>
    </location>
</feature>
<dbReference type="SMART" id="SM00382">
    <property type="entry name" value="AAA"/>
    <property type="match status" value="1"/>
</dbReference>
<sequence>MIVEQPILAIQNLNKEYESEAGIISVLKGINLKFYKSEIVSIMGPSGSGKSTLLGIMGSLDKPSTGKIALEGKSIESLSEEKLSDYRAQKIGFVFQSFNLISTMTALENVMLPMFCIKGTRHSEIRKKAEEMLKLVGMGDRMKHLPNQLSGGQQQRVAIARALINKPSLVIADEPTGNLDRDSGQKVLDLIFRLKQQMRMTFIIATHDPEVASKSDRVIYIRDGRVETEDPCLSKGR</sequence>
<dbReference type="EMBL" id="MKQP01000023">
    <property type="protein sequence ID" value="OMD31017.1"/>
    <property type="molecule type" value="Genomic_DNA"/>
</dbReference>
<dbReference type="PROSITE" id="PS00211">
    <property type="entry name" value="ABC_TRANSPORTER_1"/>
    <property type="match status" value="1"/>
</dbReference>
<gene>
    <name evidence="7" type="ORF">BJP51_01325</name>
    <name evidence="8" type="ORF">BSK47_01315</name>
    <name evidence="6" type="ORF">CD191_29685</name>
</gene>
<evidence type="ECO:0000313" key="6">
    <source>
        <dbReference type="EMBL" id="AWV36443.1"/>
    </source>
</evidence>
<dbReference type="GeneID" id="31574392"/>
<dbReference type="PROSITE" id="PS50893">
    <property type="entry name" value="ABC_TRANSPORTER_2"/>
    <property type="match status" value="1"/>
</dbReference>
<dbReference type="GO" id="GO:0022857">
    <property type="term" value="F:transmembrane transporter activity"/>
    <property type="evidence" value="ECO:0007669"/>
    <property type="project" value="UniProtKB-ARBA"/>
</dbReference>
<evidence type="ECO:0000256" key="1">
    <source>
        <dbReference type="ARBA" id="ARBA00005417"/>
    </source>
</evidence>
<name>A0A1R0X8I9_9BACL</name>
<dbReference type="InterPro" id="IPR027417">
    <property type="entry name" value="P-loop_NTPase"/>
</dbReference>
<reference evidence="6 11" key="2">
    <citation type="submission" date="2017-06" db="EMBL/GenBank/DDBJ databases">
        <title>Complete genome sequence of Paenibacillus odorifer CBA7130.</title>
        <authorList>
            <person name="Nam Y.-D."/>
            <person name="Kang J."/>
            <person name="Chung W.-H."/>
        </authorList>
    </citation>
    <scope>NUCLEOTIDE SEQUENCE [LARGE SCALE GENOMIC DNA]</scope>
    <source>
        <strain evidence="6 11">CBA7130</strain>
    </source>
</reference>
<dbReference type="GO" id="GO:0098796">
    <property type="term" value="C:membrane protein complex"/>
    <property type="evidence" value="ECO:0007669"/>
    <property type="project" value="UniProtKB-ARBA"/>
</dbReference>
<dbReference type="Proteomes" id="UP000187323">
    <property type="component" value="Unassembled WGS sequence"/>
</dbReference>
<dbReference type="Pfam" id="PF00005">
    <property type="entry name" value="ABC_tran"/>
    <property type="match status" value="1"/>
</dbReference>
<dbReference type="PANTHER" id="PTHR42798:SF2">
    <property type="entry name" value="ABC TRANSPORTER ATP-BINDING PROTEIN MG467-RELATED"/>
    <property type="match status" value="1"/>
</dbReference>
<evidence type="ECO:0000313" key="11">
    <source>
        <dbReference type="Proteomes" id="UP000249163"/>
    </source>
</evidence>
<dbReference type="GO" id="GO:0016887">
    <property type="term" value="F:ATP hydrolysis activity"/>
    <property type="evidence" value="ECO:0007669"/>
    <property type="project" value="InterPro"/>
</dbReference>
<protein>
    <submittedName>
        <fullName evidence="7">ABC transporter ATP-binding protein</fullName>
    </submittedName>
</protein>
<keyword evidence="4 7" id="KW-0067">ATP-binding</keyword>
<dbReference type="PANTHER" id="PTHR42798">
    <property type="entry name" value="LIPOPROTEIN-RELEASING SYSTEM ATP-BINDING PROTEIN LOLD"/>
    <property type="match status" value="1"/>
</dbReference>
<comment type="similarity">
    <text evidence="1">Belongs to the ABC transporter superfamily.</text>
</comment>
<dbReference type="InterPro" id="IPR017871">
    <property type="entry name" value="ABC_transporter-like_CS"/>
</dbReference>
<evidence type="ECO:0000313" key="8">
    <source>
        <dbReference type="EMBL" id="OME24687.1"/>
    </source>
</evidence>
<dbReference type="KEGG" id="pod:PODO_30255"/>
<dbReference type="InterPro" id="IPR003593">
    <property type="entry name" value="AAA+_ATPase"/>
</dbReference>
<dbReference type="FunFam" id="3.40.50.300:FF:000032">
    <property type="entry name" value="Export ABC transporter ATP-binding protein"/>
    <property type="match status" value="1"/>
</dbReference>
<keyword evidence="3" id="KW-0547">Nucleotide-binding</keyword>
<dbReference type="OrthoDB" id="9791546at2"/>
<dbReference type="CDD" id="cd03255">
    <property type="entry name" value="ABC_MJ0796_LolCDE_FtsE"/>
    <property type="match status" value="1"/>
</dbReference>
<evidence type="ECO:0000313" key="10">
    <source>
        <dbReference type="Proteomes" id="UP000187465"/>
    </source>
</evidence>
<dbReference type="EMBL" id="MPTO01000001">
    <property type="protein sequence ID" value="OME24687.1"/>
    <property type="molecule type" value="Genomic_DNA"/>
</dbReference>
<organism evidence="7 10">
    <name type="scientific">Paenibacillus odorifer</name>
    <dbReference type="NCBI Taxonomy" id="189426"/>
    <lineage>
        <taxon>Bacteria</taxon>
        <taxon>Bacillati</taxon>
        <taxon>Bacillota</taxon>
        <taxon>Bacilli</taxon>
        <taxon>Bacillales</taxon>
        <taxon>Paenibacillaceae</taxon>
        <taxon>Paenibacillus</taxon>
    </lineage>
</organism>
<dbReference type="EMBL" id="CP021965">
    <property type="protein sequence ID" value="AWV36443.1"/>
    <property type="molecule type" value="Genomic_DNA"/>
</dbReference>
<evidence type="ECO:0000259" key="5">
    <source>
        <dbReference type="PROSITE" id="PS50893"/>
    </source>
</evidence>
<dbReference type="Gene3D" id="3.40.50.300">
    <property type="entry name" value="P-loop containing nucleotide triphosphate hydrolases"/>
    <property type="match status" value="1"/>
</dbReference>
<dbReference type="RefSeq" id="WP_036682398.1">
    <property type="nucleotide sequence ID" value="NZ_CP009428.1"/>
</dbReference>
<reference evidence="9 10" key="1">
    <citation type="submission" date="2016-10" db="EMBL/GenBank/DDBJ databases">
        <title>Paenibacillus species isolates.</title>
        <authorList>
            <person name="Beno S.M."/>
        </authorList>
    </citation>
    <scope>NUCLEOTIDE SEQUENCE [LARGE SCALE GENOMIC DNA]</scope>
    <source>
        <strain evidence="7 10">FSL H7-0604</strain>
        <strain evidence="8 9">FSL H7-0918</strain>
    </source>
</reference>
<dbReference type="GO" id="GO:0005524">
    <property type="term" value="F:ATP binding"/>
    <property type="evidence" value="ECO:0007669"/>
    <property type="project" value="UniProtKB-KW"/>
</dbReference>
<dbReference type="Proteomes" id="UP000249163">
    <property type="component" value="Chromosome"/>
</dbReference>
<dbReference type="Proteomes" id="UP000187465">
    <property type="component" value="Unassembled WGS sequence"/>
</dbReference>
<evidence type="ECO:0000313" key="7">
    <source>
        <dbReference type="EMBL" id="OMD31017.1"/>
    </source>
</evidence>
<proteinExistence type="inferred from homology"/>
<dbReference type="AlphaFoldDB" id="A0A1R0X8I9"/>
<evidence type="ECO:0000256" key="3">
    <source>
        <dbReference type="ARBA" id="ARBA00022741"/>
    </source>
</evidence>
<evidence type="ECO:0000256" key="2">
    <source>
        <dbReference type="ARBA" id="ARBA00022448"/>
    </source>
</evidence>
<accession>A0A1R0X8I9</accession>
<dbReference type="InterPro" id="IPR017911">
    <property type="entry name" value="MacB-like_ATP-bd"/>
</dbReference>